<evidence type="ECO:0000313" key="15">
    <source>
        <dbReference type="Proteomes" id="UP000298545"/>
    </source>
</evidence>
<feature type="domain" description="Aminoacyl-tRNA synthetase class Ia" evidence="11">
    <location>
        <begin position="34"/>
        <end position="707"/>
    </location>
</feature>
<dbReference type="SUPFAM" id="SSF50677">
    <property type="entry name" value="ValRS/IleRS/LeuRS editing domain"/>
    <property type="match status" value="1"/>
</dbReference>
<evidence type="ECO:0000256" key="9">
    <source>
        <dbReference type="ARBA" id="ARBA00048359"/>
    </source>
</evidence>
<dbReference type="GO" id="GO:0005829">
    <property type="term" value="C:cytosol"/>
    <property type="evidence" value="ECO:0007669"/>
    <property type="project" value="TreeGrafter"/>
</dbReference>
<dbReference type="Pfam" id="PF00133">
    <property type="entry name" value="tRNA-synt_1"/>
    <property type="match status" value="1"/>
</dbReference>
<evidence type="ECO:0000313" key="16">
    <source>
        <dbReference type="Proteomes" id="UP000826513"/>
    </source>
</evidence>
<evidence type="ECO:0000256" key="10">
    <source>
        <dbReference type="HAMAP-Rule" id="MF_02002"/>
    </source>
</evidence>
<dbReference type="InterPro" id="IPR002300">
    <property type="entry name" value="aa-tRNA-synth_Ia"/>
</dbReference>
<keyword evidence="2 10" id="KW-0963">Cytoplasm</keyword>
<keyword evidence="7 10" id="KW-0030">Aminoacyl-tRNA synthetase</keyword>
<keyword evidence="3 10" id="KW-0436">Ligase</keyword>
<dbReference type="SUPFAM" id="SSF52374">
    <property type="entry name" value="Nucleotidylyl transferase"/>
    <property type="match status" value="1"/>
</dbReference>
<dbReference type="InterPro" id="IPR050081">
    <property type="entry name" value="Ile-tRNA_ligase"/>
</dbReference>
<feature type="short sequence motif" description="'KMSKS' region" evidence="10">
    <location>
        <begin position="669"/>
        <end position="673"/>
    </location>
</feature>
<dbReference type="OrthoDB" id="9810365at2"/>
<dbReference type="InterPro" id="IPR009080">
    <property type="entry name" value="tRNAsynth_Ia_anticodon-bd"/>
</dbReference>
<reference evidence="14 16" key="2">
    <citation type="submission" date="2021-03" db="EMBL/GenBank/DDBJ databases">
        <title>Rapid diversification of plasmids in a genus of pathogenic and nitrogen fixing bacteria.</title>
        <authorList>
            <person name="Weisberg A.J."/>
            <person name="Miller M."/>
            <person name="Ream W."/>
            <person name="Grunwald N.J."/>
            <person name="Chang J.H."/>
        </authorList>
    </citation>
    <scope>NUCLEOTIDE SEQUENCE [LARGE SCALE GENOMIC DNA]</scope>
    <source>
        <strain evidence="14 16">AF3.44</strain>
    </source>
</reference>
<sequence length="993" mass="110962">MNDTAEKIDYSSTLYLPQTDFPMRAGLPQKEPELVKRWQQMDLYKKLRASAAGREKFVLHDGPPYANGNIHIGHALNKILKDVITRSFQMRGFDSNYVPGWDCHGLPIEWKIEEAYRAKGKNKDEVPINEFRKECREFAAGWIKVQSEEFKRLGIEGDFENPYTTMNFHAEARIAGELLKIAKSGQLYRGSKPVMWSVVERTALAEAEVEYADVESDMIWVKFPVKRAWRSTGLRGVDGLADVAKMEAEAVATAKLGDELLGASVVIWTTTPWTIPGNRAISFSSRFPYGLYEVESAENDFGPQPGEKLIFATKLADEAAKKAKLTFKLVRPVAADELGAITCAHPLADLGYDFVVPLLDGDHVTDDAGTGFVHTAPSHGREDFDAWTSKAREIEARGISSKIPFPVADDGFYTEDAPGFGPSAEGGAARVMDDNGKKGDANERVIKALIAANNLFARGRLKHSYPHSWRSKKPVIFRNTPQWFVYMDKELGDGTTLRSRSLSAIDDTRFVPAGGQNRLRAMIENRPDWVLSRQRAWGVPIAVFADEKGEVLVDEAVNARILEAFEAEGADAWFAEGAKERFLGNDHDHAKWQQVMDILDVWFDSGSTHTFTLEDRPDLKWPADVYLEGSDQHRGWFHSSLLESCATRGRAPYNAVVTHGFTMDEKGEKMSKSKGNVTAPQEVIKDAGADILRLWVMTSDYADDLRVGKTIIQTNVDSYRKLRNTIRWMLGTLAHYEGEEIAYNDLPELEKLVLHRLTELDKVVREGYDNFEFKKIARALVDFSNVELSAFYFDIRKDALYCDAPSSLKRRSALYVIAKLFDCLVTWLAPMLPFTTEEAWLSRYPDAESVHLVQFAAVPAEWSNPAVDAKWDKIRKVRTVVTGALEVERREKRIGSSLEAAPVVHVNDAELKAALEGQDFAEICITSAISVVAGEGPADAFRLGDVQNVSVEQKLAEGQKCARSWRITTDVGSDPQYPDVSARDAAALRELAA</sequence>
<keyword evidence="16" id="KW-1185">Reference proteome</keyword>
<dbReference type="PRINTS" id="PR00984">
    <property type="entry name" value="TRNASYNTHILE"/>
</dbReference>
<dbReference type="GO" id="GO:0004822">
    <property type="term" value="F:isoleucine-tRNA ligase activity"/>
    <property type="evidence" value="ECO:0007669"/>
    <property type="project" value="UniProtKB-UniRule"/>
</dbReference>
<dbReference type="AlphaFoldDB" id="A0A4D7DQK7"/>
<feature type="domain" description="Methionyl/Valyl/Leucyl/Isoleucyl-tRNA synthetase anticodon-binding" evidence="12">
    <location>
        <begin position="751"/>
        <end position="900"/>
    </location>
</feature>
<gene>
    <name evidence="10" type="primary">ileS</name>
    <name evidence="13" type="ORF">CFBP5473_12365</name>
    <name evidence="14" type="ORF">J5285_07370</name>
</gene>
<dbReference type="RefSeq" id="WP_027673894.1">
    <property type="nucleotide sequence ID" value="NZ_CP039691.1"/>
</dbReference>
<dbReference type="InterPro" id="IPR001412">
    <property type="entry name" value="aa-tRNA-synth_I_CS"/>
</dbReference>
<evidence type="ECO:0000256" key="1">
    <source>
        <dbReference type="ARBA" id="ARBA00006887"/>
    </source>
</evidence>
<feature type="binding site" evidence="10">
    <location>
        <position position="672"/>
    </location>
    <ligand>
        <name>ATP</name>
        <dbReference type="ChEBI" id="CHEBI:30616"/>
    </ligand>
</feature>
<dbReference type="InterPro" id="IPR009008">
    <property type="entry name" value="Val/Leu/Ile-tRNA-synth_edit"/>
</dbReference>
<dbReference type="Gene3D" id="3.90.740.10">
    <property type="entry name" value="Valyl/Leucyl/Isoleucyl-tRNA synthetase, editing domain"/>
    <property type="match status" value="1"/>
</dbReference>
<dbReference type="NCBIfam" id="TIGR00392">
    <property type="entry name" value="ileS"/>
    <property type="match status" value="1"/>
</dbReference>
<comment type="catalytic activity">
    <reaction evidence="9 10">
        <text>tRNA(Ile) + L-isoleucine + ATP = L-isoleucyl-tRNA(Ile) + AMP + diphosphate</text>
        <dbReference type="Rhea" id="RHEA:11060"/>
        <dbReference type="Rhea" id="RHEA-COMP:9666"/>
        <dbReference type="Rhea" id="RHEA-COMP:9695"/>
        <dbReference type="ChEBI" id="CHEBI:30616"/>
        <dbReference type="ChEBI" id="CHEBI:33019"/>
        <dbReference type="ChEBI" id="CHEBI:58045"/>
        <dbReference type="ChEBI" id="CHEBI:78442"/>
        <dbReference type="ChEBI" id="CHEBI:78528"/>
        <dbReference type="ChEBI" id="CHEBI:456215"/>
        <dbReference type="EC" id="6.1.1.5"/>
    </reaction>
</comment>
<dbReference type="InterPro" id="IPR023585">
    <property type="entry name" value="Ile-tRNA-ligase_type1"/>
</dbReference>
<dbReference type="STRING" id="1367849.GCA_000518585_01017"/>
<keyword evidence="6 10" id="KW-0648">Protein biosynthesis</keyword>
<comment type="caution">
    <text evidence="10">Lacks conserved residue(s) required for the propagation of feature annotation.</text>
</comment>
<feature type="binding site" evidence="10">
    <location>
        <position position="628"/>
    </location>
    <ligand>
        <name>L-isoleucyl-5'-AMP</name>
        <dbReference type="ChEBI" id="CHEBI:178002"/>
    </ligand>
</feature>
<dbReference type="Proteomes" id="UP000298545">
    <property type="component" value="Chromosome circular"/>
</dbReference>
<dbReference type="FunFam" id="3.40.50.620:FF:000042">
    <property type="entry name" value="Isoleucine--tRNA ligase"/>
    <property type="match status" value="1"/>
</dbReference>
<name>A0A4D7DQK7_9HYPH</name>
<dbReference type="InterPro" id="IPR002301">
    <property type="entry name" value="Ile-tRNA-ligase"/>
</dbReference>
<evidence type="ECO:0000256" key="5">
    <source>
        <dbReference type="ARBA" id="ARBA00022840"/>
    </source>
</evidence>
<dbReference type="PANTHER" id="PTHR42765:SF1">
    <property type="entry name" value="ISOLEUCINE--TRNA LIGASE, MITOCHONDRIAL"/>
    <property type="match status" value="1"/>
</dbReference>
<dbReference type="InterPro" id="IPR014729">
    <property type="entry name" value="Rossmann-like_a/b/a_fold"/>
</dbReference>
<feature type="short sequence motif" description="'HIGH' region" evidence="10">
    <location>
        <begin position="64"/>
        <end position="74"/>
    </location>
</feature>
<dbReference type="GO" id="GO:0002161">
    <property type="term" value="F:aminoacyl-tRNA deacylase activity"/>
    <property type="evidence" value="ECO:0007669"/>
    <property type="project" value="InterPro"/>
</dbReference>
<evidence type="ECO:0000256" key="8">
    <source>
        <dbReference type="ARBA" id="ARBA00025217"/>
    </source>
</evidence>
<proteinExistence type="inferred from homology"/>
<evidence type="ECO:0000256" key="2">
    <source>
        <dbReference type="ARBA" id="ARBA00022490"/>
    </source>
</evidence>
<dbReference type="HAMAP" id="MF_02002">
    <property type="entry name" value="Ile_tRNA_synth_type1"/>
    <property type="match status" value="1"/>
</dbReference>
<dbReference type="EMBL" id="CP072167">
    <property type="protein sequence ID" value="QYA05918.1"/>
    <property type="molecule type" value="Genomic_DNA"/>
</dbReference>
<dbReference type="GO" id="GO:0006428">
    <property type="term" value="P:isoleucyl-tRNA aminoacylation"/>
    <property type="evidence" value="ECO:0007669"/>
    <property type="project" value="UniProtKB-UniRule"/>
</dbReference>
<evidence type="ECO:0000256" key="4">
    <source>
        <dbReference type="ARBA" id="ARBA00022741"/>
    </source>
</evidence>
<dbReference type="SUPFAM" id="SSF47323">
    <property type="entry name" value="Anticodon-binding domain of a subclass of class I aminoacyl-tRNA synthetases"/>
    <property type="match status" value="1"/>
</dbReference>
<evidence type="ECO:0000256" key="3">
    <source>
        <dbReference type="ARBA" id="ARBA00022598"/>
    </source>
</evidence>
<dbReference type="CDD" id="cd07960">
    <property type="entry name" value="Anticodon_Ia_Ile_BEm"/>
    <property type="match status" value="1"/>
</dbReference>
<evidence type="ECO:0000313" key="14">
    <source>
        <dbReference type="EMBL" id="QYA05918.1"/>
    </source>
</evidence>
<dbReference type="EMBL" id="CP039691">
    <property type="protein sequence ID" value="QCI98618.1"/>
    <property type="molecule type" value="Genomic_DNA"/>
</dbReference>
<dbReference type="Gene3D" id="1.10.730.20">
    <property type="match status" value="1"/>
</dbReference>
<keyword evidence="4 10" id="KW-0547">Nucleotide-binding</keyword>
<protein>
    <recommendedName>
        <fullName evidence="10">Isoleucine--tRNA ligase</fullName>
        <ecNumber evidence="10">6.1.1.5</ecNumber>
    </recommendedName>
    <alternativeName>
        <fullName evidence="10">Isoleucyl-tRNA synthetase</fullName>
        <shortName evidence="10">IleRS</shortName>
    </alternativeName>
</protein>
<dbReference type="InterPro" id="IPR033708">
    <property type="entry name" value="Anticodon_Ile_BEm"/>
</dbReference>
<dbReference type="EC" id="6.1.1.5" evidence="10"/>
<dbReference type="GO" id="GO:0005524">
    <property type="term" value="F:ATP binding"/>
    <property type="evidence" value="ECO:0007669"/>
    <property type="project" value="UniProtKB-UniRule"/>
</dbReference>
<evidence type="ECO:0000259" key="12">
    <source>
        <dbReference type="Pfam" id="PF08264"/>
    </source>
</evidence>
<dbReference type="Proteomes" id="UP000826513">
    <property type="component" value="Chromosome 1"/>
</dbReference>
<dbReference type="PANTHER" id="PTHR42765">
    <property type="entry name" value="SOLEUCYL-TRNA SYNTHETASE"/>
    <property type="match status" value="1"/>
</dbReference>
<evidence type="ECO:0000256" key="6">
    <source>
        <dbReference type="ARBA" id="ARBA00022917"/>
    </source>
</evidence>
<dbReference type="Gene3D" id="1.10.10.830">
    <property type="entry name" value="Ile-tRNA synthetase CP2 domain-like"/>
    <property type="match status" value="1"/>
</dbReference>
<reference evidence="13 15" key="1">
    <citation type="submission" date="2019-04" db="EMBL/GenBank/DDBJ databases">
        <title>Complete genome sequence of Agrobacterium larrymoorei CFBP5473.</title>
        <authorList>
            <person name="Haryono M."/>
            <person name="Chou L."/>
            <person name="Lin Y.-C."/>
            <person name="Lai E.-M."/>
            <person name="Kuo C.-H."/>
        </authorList>
    </citation>
    <scope>NUCLEOTIDE SEQUENCE [LARGE SCALE GENOMIC DNA]</scope>
    <source>
        <strain evidence="13 15">CFBP5473</strain>
    </source>
</reference>
<dbReference type="Gene3D" id="3.40.50.620">
    <property type="entry name" value="HUPs"/>
    <property type="match status" value="2"/>
</dbReference>
<dbReference type="KEGG" id="alf:CFBP5473_12365"/>
<evidence type="ECO:0000313" key="13">
    <source>
        <dbReference type="EMBL" id="QCI98618.1"/>
    </source>
</evidence>
<keyword evidence="5 10" id="KW-0067">ATP-binding</keyword>
<dbReference type="PROSITE" id="PS00178">
    <property type="entry name" value="AA_TRNA_LIGASE_I"/>
    <property type="match status" value="1"/>
</dbReference>
<comment type="similarity">
    <text evidence="1 10">Belongs to the class-I aminoacyl-tRNA synthetase family. IleS type 1 subfamily.</text>
</comment>
<dbReference type="GO" id="GO:0000049">
    <property type="term" value="F:tRNA binding"/>
    <property type="evidence" value="ECO:0007669"/>
    <property type="project" value="InterPro"/>
</dbReference>
<accession>A0A4D7DQK7</accession>
<comment type="function">
    <text evidence="8 10">Catalyzes the attachment of isoleucine to tRNA(Ile). As IleRS can inadvertently accommodate and process structurally similar amino acids such as valine, to avoid such errors it has two additional distinct tRNA(Ile)-dependent editing activities. One activity is designated as 'pretransfer' editing and involves the hydrolysis of activated Val-AMP. The other activity is designated 'posttransfer' editing and involves deacylation of mischarged Val-tRNA(Ile).</text>
</comment>
<evidence type="ECO:0000256" key="7">
    <source>
        <dbReference type="ARBA" id="ARBA00023146"/>
    </source>
</evidence>
<comment type="subunit">
    <text evidence="10">Monomer.</text>
</comment>
<evidence type="ECO:0000259" key="11">
    <source>
        <dbReference type="Pfam" id="PF00133"/>
    </source>
</evidence>
<comment type="subcellular location">
    <subcellularLocation>
        <location evidence="10">Cytoplasm</location>
    </subcellularLocation>
</comment>
<dbReference type="InterPro" id="IPR013155">
    <property type="entry name" value="M/V/L/I-tRNA-synth_anticd-bd"/>
</dbReference>
<comment type="domain">
    <text evidence="10">IleRS has two distinct active sites: one for aminoacylation and one for editing. The misactivated valine is translocated from the active site to the editing site, which sterically excludes the correctly activated isoleucine. The single editing site contains two valyl binding pockets, one specific for each substrate (Val-AMP or Val-tRNA(Ile)).</text>
</comment>
<dbReference type="Pfam" id="PF08264">
    <property type="entry name" value="Anticodon_1"/>
    <property type="match status" value="1"/>
</dbReference>
<organism evidence="13 15">
    <name type="scientific">Agrobacterium larrymoorei</name>
    <dbReference type="NCBI Taxonomy" id="160699"/>
    <lineage>
        <taxon>Bacteria</taxon>
        <taxon>Pseudomonadati</taxon>
        <taxon>Pseudomonadota</taxon>
        <taxon>Alphaproteobacteria</taxon>
        <taxon>Hyphomicrobiales</taxon>
        <taxon>Rhizobiaceae</taxon>
        <taxon>Rhizobium/Agrobacterium group</taxon>
        <taxon>Agrobacterium</taxon>
    </lineage>
</organism>